<gene>
    <name evidence="2" type="ORF">F5Z01DRAFT_684039</name>
</gene>
<dbReference type="Pfam" id="PF00975">
    <property type="entry name" value="Thioesterase"/>
    <property type="match status" value="1"/>
</dbReference>
<reference evidence="2" key="1">
    <citation type="journal article" date="2021" name="IMA Fungus">
        <title>Genomic characterization of three marine fungi, including Emericellopsis atlantica sp. nov. with signatures of a generalist lifestyle and marine biomass degradation.</title>
        <authorList>
            <person name="Hagestad O.C."/>
            <person name="Hou L."/>
            <person name="Andersen J.H."/>
            <person name="Hansen E.H."/>
            <person name="Altermark B."/>
            <person name="Li C."/>
            <person name="Kuhnert E."/>
            <person name="Cox R.J."/>
            <person name="Crous P.W."/>
            <person name="Spatafora J.W."/>
            <person name="Lail K."/>
            <person name="Amirebrahimi M."/>
            <person name="Lipzen A."/>
            <person name="Pangilinan J."/>
            <person name="Andreopoulos W."/>
            <person name="Hayes R.D."/>
            <person name="Ng V."/>
            <person name="Grigoriev I.V."/>
            <person name="Jackson S.A."/>
            <person name="Sutton T.D.S."/>
            <person name="Dobson A.D.W."/>
            <person name="Rama T."/>
        </authorList>
    </citation>
    <scope>NUCLEOTIDE SEQUENCE</scope>
    <source>
        <strain evidence="2">TS7</strain>
    </source>
</reference>
<name>A0A9P7ZEK2_9HYPO</name>
<organism evidence="2 3">
    <name type="scientific">Emericellopsis atlantica</name>
    <dbReference type="NCBI Taxonomy" id="2614577"/>
    <lineage>
        <taxon>Eukaryota</taxon>
        <taxon>Fungi</taxon>
        <taxon>Dikarya</taxon>
        <taxon>Ascomycota</taxon>
        <taxon>Pezizomycotina</taxon>
        <taxon>Sordariomycetes</taxon>
        <taxon>Hypocreomycetidae</taxon>
        <taxon>Hypocreales</taxon>
        <taxon>Bionectriaceae</taxon>
        <taxon>Emericellopsis</taxon>
    </lineage>
</organism>
<evidence type="ECO:0000313" key="3">
    <source>
        <dbReference type="Proteomes" id="UP000887229"/>
    </source>
</evidence>
<feature type="domain" description="Thioesterase" evidence="1">
    <location>
        <begin position="21"/>
        <end position="137"/>
    </location>
</feature>
<evidence type="ECO:0000259" key="1">
    <source>
        <dbReference type="Pfam" id="PF00975"/>
    </source>
</evidence>
<sequence>MFPGGPNPSKLQSAPGTTNLPLVLIHDGGGTSFAYFLLGELKRDVWAIHDPNYWEGKTWPGGMDEMARHYIVLMRNAGIRGKILLGGWSLGGLLSMTIARLLADDPTALLTVSGTILIDTPYHVPNAETGVRDPDMSNLPKLIQKSFQNCDIYLEHWRVPTFSGPAHGGKPVRLRGLPGEPELQRGQYLHMPVKGEGEVKQGQTYEFNEFPEKPLAPPPGVLLRGLRRAETKSGQTEECTIDMFRDDELLGWGGRYPDFIKATYDIDSAHFDIFDKLNERKLEIVTDRIRQGVELLDMLCKSGQ</sequence>
<dbReference type="Gene3D" id="3.40.50.1820">
    <property type="entry name" value="alpha/beta hydrolase"/>
    <property type="match status" value="1"/>
</dbReference>
<comment type="caution">
    <text evidence="2">The sequence shown here is derived from an EMBL/GenBank/DDBJ whole genome shotgun (WGS) entry which is preliminary data.</text>
</comment>
<keyword evidence="2" id="KW-0378">Hydrolase</keyword>
<keyword evidence="3" id="KW-1185">Reference proteome</keyword>
<dbReference type="RefSeq" id="XP_046114220.1">
    <property type="nucleotide sequence ID" value="XM_046265900.1"/>
</dbReference>
<dbReference type="EMBL" id="MU251280">
    <property type="protein sequence ID" value="KAG9250296.1"/>
    <property type="molecule type" value="Genomic_DNA"/>
</dbReference>
<dbReference type="GO" id="GO:0016787">
    <property type="term" value="F:hydrolase activity"/>
    <property type="evidence" value="ECO:0007669"/>
    <property type="project" value="UniProtKB-KW"/>
</dbReference>
<dbReference type="InterPro" id="IPR029058">
    <property type="entry name" value="AB_hydrolase_fold"/>
</dbReference>
<protein>
    <submittedName>
        <fullName evidence="2">Alpha/Beta hydrolase protein</fullName>
    </submittedName>
</protein>
<dbReference type="GeneID" id="70296803"/>
<proteinExistence type="predicted"/>
<dbReference type="Proteomes" id="UP000887229">
    <property type="component" value="Unassembled WGS sequence"/>
</dbReference>
<accession>A0A9P7ZEK2</accession>
<evidence type="ECO:0000313" key="2">
    <source>
        <dbReference type="EMBL" id="KAG9250296.1"/>
    </source>
</evidence>
<dbReference type="SUPFAM" id="SSF53474">
    <property type="entry name" value="alpha/beta-Hydrolases"/>
    <property type="match status" value="1"/>
</dbReference>
<dbReference type="OrthoDB" id="10253869at2759"/>
<dbReference type="AlphaFoldDB" id="A0A9P7ZEK2"/>
<dbReference type="InterPro" id="IPR001031">
    <property type="entry name" value="Thioesterase"/>
</dbReference>